<gene>
    <name evidence="1" type="ORF">SAMN06295970_11154</name>
</gene>
<dbReference type="SUPFAM" id="SSF88713">
    <property type="entry name" value="Glycoside hydrolase/deacetylase"/>
    <property type="match status" value="1"/>
</dbReference>
<evidence type="ECO:0000313" key="1">
    <source>
        <dbReference type="EMBL" id="SMP65789.1"/>
    </source>
</evidence>
<proteinExistence type="predicted"/>
<keyword evidence="2" id="KW-1185">Reference proteome</keyword>
<comment type="caution">
    <text evidence="1">The sequence shown here is derived from an EMBL/GenBank/DDBJ whole genome shotgun (WGS) entry which is preliminary data.</text>
</comment>
<dbReference type="PANTHER" id="PTHR43123:SF4">
    <property type="entry name" value="POLYSACCHARIDE DEACETYLASE"/>
    <property type="match status" value="1"/>
</dbReference>
<evidence type="ECO:0000313" key="2">
    <source>
        <dbReference type="Proteomes" id="UP001158049"/>
    </source>
</evidence>
<sequence>MNANDFTRLPGHDRFPYSGIRDRPHYRWPNGAGLAVYIGFNVEHFAFGEGLGARFGPVCPEPDVLNYSWREYGNRVGAWRCLDLFDSLAMPTGALINTALYDHCPDLVAALAARGDELIGHGHTNAHQQGLLPEADELALLAHCRERILACSGQAPAGWLSPWISESHATPDLLAESAYRYTLNWCHDDQPVRMATRNGAGLWSIPYPQELNDIPMLVGRQMDAKDFAQVIIDNFDEMLDQSRAQPLVMGIALHPYLVGQPYRLRHLRRALAHIAQARDRGDVWFTTPGAICDHVDTLDTLSKPGMPAPPFNTDKEGPA</sequence>
<dbReference type="RefSeq" id="WP_283443088.1">
    <property type="nucleotide sequence ID" value="NZ_FXUL01000011.1"/>
</dbReference>
<dbReference type="CDD" id="cd10979">
    <property type="entry name" value="CE4_PuuE_like"/>
    <property type="match status" value="1"/>
</dbReference>
<protein>
    <recommendedName>
        <fullName evidence="3">Polysaccharide deacetylase</fullName>
    </recommendedName>
</protein>
<evidence type="ECO:0008006" key="3">
    <source>
        <dbReference type="Google" id="ProtNLM"/>
    </source>
</evidence>
<dbReference type="PANTHER" id="PTHR43123">
    <property type="entry name" value="POLYSACCHARIDE DEACETYLASE-RELATED"/>
    <property type="match status" value="1"/>
</dbReference>
<dbReference type="Gene3D" id="3.20.20.370">
    <property type="entry name" value="Glycoside hydrolase/deacetylase"/>
    <property type="match status" value="1"/>
</dbReference>
<dbReference type="Proteomes" id="UP001158049">
    <property type="component" value="Unassembled WGS sequence"/>
</dbReference>
<reference evidence="1 2" key="1">
    <citation type="submission" date="2017-05" db="EMBL/GenBank/DDBJ databases">
        <authorList>
            <person name="Varghese N."/>
            <person name="Submissions S."/>
        </authorList>
    </citation>
    <scope>NUCLEOTIDE SEQUENCE [LARGE SCALE GENOMIC DNA]</scope>
    <source>
        <strain evidence="1 2">DSM 26001</strain>
    </source>
</reference>
<accession>A0ABY1QEX9</accession>
<organism evidence="1 2">
    <name type="scientific">Noviherbaspirillum suwonense</name>
    <dbReference type="NCBI Taxonomy" id="1224511"/>
    <lineage>
        <taxon>Bacteria</taxon>
        <taxon>Pseudomonadati</taxon>
        <taxon>Pseudomonadota</taxon>
        <taxon>Betaproteobacteria</taxon>
        <taxon>Burkholderiales</taxon>
        <taxon>Oxalobacteraceae</taxon>
        <taxon>Noviherbaspirillum</taxon>
    </lineage>
</organism>
<dbReference type="EMBL" id="FXUL01000011">
    <property type="protein sequence ID" value="SMP65789.1"/>
    <property type="molecule type" value="Genomic_DNA"/>
</dbReference>
<dbReference type="InterPro" id="IPR011330">
    <property type="entry name" value="Glyco_hydro/deAcase_b/a-brl"/>
</dbReference>
<name>A0ABY1QEX9_9BURK</name>